<dbReference type="PROSITE" id="PS00211">
    <property type="entry name" value="ABC_TRANSPORTER_1"/>
    <property type="match status" value="1"/>
</dbReference>
<dbReference type="PANTHER" id="PTHR24221:SF654">
    <property type="entry name" value="ATP-BINDING CASSETTE SUB-FAMILY B MEMBER 6"/>
    <property type="match status" value="1"/>
</dbReference>
<sequence length="179" mass="19895">MAPSGSGKTTLLNIIFDMLVDYQGQLLVDGQDYHQLSESAIQARMLYVDQHPYIFSATLRENILMGRPASAAQLQEICDICGVNEFLPQLDNGLDTMLRHGGDNLSGGQMQRIAMARMLLSDRPILLLDEITSALDAKTALRIEQKILSQTDKTIIMVTHNLHDEIRPLVDQTVDFAAI</sequence>
<keyword evidence="1" id="KW-0547">Nucleotide-binding</keyword>
<dbReference type="InterPro" id="IPR039421">
    <property type="entry name" value="Type_1_exporter"/>
</dbReference>
<dbReference type="InterPro" id="IPR027417">
    <property type="entry name" value="P-loop_NTPase"/>
</dbReference>
<dbReference type="Proteomes" id="UP001597191">
    <property type="component" value="Unassembled WGS sequence"/>
</dbReference>
<evidence type="ECO:0000259" key="3">
    <source>
        <dbReference type="PROSITE" id="PS50893"/>
    </source>
</evidence>
<dbReference type="SUPFAM" id="SSF52540">
    <property type="entry name" value="P-loop containing nucleoside triphosphate hydrolases"/>
    <property type="match status" value="1"/>
</dbReference>
<dbReference type="InterPro" id="IPR017871">
    <property type="entry name" value="ABC_transporter-like_CS"/>
</dbReference>
<dbReference type="InterPro" id="IPR003593">
    <property type="entry name" value="AAA+_ATPase"/>
</dbReference>
<evidence type="ECO:0000313" key="4">
    <source>
        <dbReference type="EMBL" id="MFD1410705.1"/>
    </source>
</evidence>
<dbReference type="SMART" id="SM00382">
    <property type="entry name" value="AAA"/>
    <property type="match status" value="1"/>
</dbReference>
<keyword evidence="5" id="KW-1185">Reference proteome</keyword>
<dbReference type="EMBL" id="JBHTOH010000024">
    <property type="protein sequence ID" value="MFD1410705.1"/>
    <property type="molecule type" value="Genomic_DNA"/>
</dbReference>
<proteinExistence type="predicted"/>
<keyword evidence="2 4" id="KW-0067">ATP-binding</keyword>
<gene>
    <name evidence="4" type="ORF">ACFQ4R_03630</name>
</gene>
<reference evidence="5" key="1">
    <citation type="journal article" date="2019" name="Int. J. Syst. Evol. Microbiol.">
        <title>The Global Catalogue of Microorganisms (GCM) 10K type strain sequencing project: providing services to taxonomists for standard genome sequencing and annotation.</title>
        <authorList>
            <consortium name="The Broad Institute Genomics Platform"/>
            <consortium name="The Broad Institute Genome Sequencing Center for Infectious Disease"/>
            <person name="Wu L."/>
            <person name="Ma J."/>
        </authorList>
    </citation>
    <scope>NUCLEOTIDE SEQUENCE [LARGE SCALE GENOMIC DNA]</scope>
    <source>
        <strain evidence="5">CCM 8937</strain>
    </source>
</reference>
<dbReference type="InterPro" id="IPR003439">
    <property type="entry name" value="ABC_transporter-like_ATP-bd"/>
</dbReference>
<dbReference type="Gene3D" id="3.40.50.300">
    <property type="entry name" value="P-loop containing nucleotide triphosphate hydrolases"/>
    <property type="match status" value="1"/>
</dbReference>
<name>A0ABW4BM81_9LACO</name>
<evidence type="ECO:0000256" key="1">
    <source>
        <dbReference type="ARBA" id="ARBA00022741"/>
    </source>
</evidence>
<feature type="domain" description="ABC transporter" evidence="3">
    <location>
        <begin position="1"/>
        <end position="179"/>
    </location>
</feature>
<dbReference type="Pfam" id="PF00005">
    <property type="entry name" value="ABC_tran"/>
    <property type="match status" value="1"/>
</dbReference>
<dbReference type="PANTHER" id="PTHR24221">
    <property type="entry name" value="ATP-BINDING CASSETTE SUB-FAMILY B"/>
    <property type="match status" value="1"/>
</dbReference>
<comment type="caution">
    <text evidence="4">The sequence shown here is derived from an EMBL/GenBank/DDBJ whole genome shotgun (WGS) entry which is preliminary data.</text>
</comment>
<dbReference type="RefSeq" id="WP_263853331.1">
    <property type="nucleotide sequence ID" value="NZ_JBHTOH010000024.1"/>
</dbReference>
<evidence type="ECO:0000313" key="5">
    <source>
        <dbReference type="Proteomes" id="UP001597191"/>
    </source>
</evidence>
<dbReference type="GO" id="GO:0005524">
    <property type="term" value="F:ATP binding"/>
    <property type="evidence" value="ECO:0007669"/>
    <property type="project" value="UniProtKB-KW"/>
</dbReference>
<protein>
    <submittedName>
        <fullName evidence="4">ATP-binding cassette domain-containing protein</fullName>
    </submittedName>
</protein>
<dbReference type="PROSITE" id="PS50893">
    <property type="entry name" value="ABC_TRANSPORTER_2"/>
    <property type="match status" value="1"/>
</dbReference>
<evidence type="ECO:0000256" key="2">
    <source>
        <dbReference type="ARBA" id="ARBA00022840"/>
    </source>
</evidence>
<accession>A0ABW4BM81</accession>
<organism evidence="4 5">
    <name type="scientific">Lapidilactobacillus gannanensis</name>
    <dbReference type="NCBI Taxonomy" id="2486002"/>
    <lineage>
        <taxon>Bacteria</taxon>
        <taxon>Bacillati</taxon>
        <taxon>Bacillota</taxon>
        <taxon>Bacilli</taxon>
        <taxon>Lactobacillales</taxon>
        <taxon>Lactobacillaceae</taxon>
        <taxon>Lapidilactobacillus</taxon>
    </lineage>
</organism>